<proteinExistence type="predicted"/>
<protein>
    <submittedName>
        <fullName evidence="2">Uncharacterized protein</fullName>
    </submittedName>
</protein>
<evidence type="ECO:0000313" key="3">
    <source>
        <dbReference type="Proteomes" id="UP001295794"/>
    </source>
</evidence>
<evidence type="ECO:0000313" key="1">
    <source>
        <dbReference type="EMBL" id="CAK5266711.1"/>
    </source>
</evidence>
<evidence type="ECO:0000313" key="2">
    <source>
        <dbReference type="EMBL" id="CAK5282068.1"/>
    </source>
</evidence>
<dbReference type="Proteomes" id="UP001295794">
    <property type="component" value="Unassembled WGS sequence"/>
</dbReference>
<sequence>MGKEPSWESIRRTFRSAEKARVCGEVLKGCTKQRAEKTIIILCFDFLREMRSYAPPSQKIVESESRNQTVGHC</sequence>
<reference evidence="2" key="1">
    <citation type="submission" date="2023-11" db="EMBL/GenBank/DDBJ databases">
        <authorList>
            <person name="De Vega J J."/>
            <person name="De Vega J J."/>
        </authorList>
    </citation>
    <scope>NUCLEOTIDE SEQUENCE</scope>
</reference>
<keyword evidence="3" id="KW-1185">Reference proteome</keyword>
<dbReference type="EMBL" id="CAVNYO010000446">
    <property type="protein sequence ID" value="CAK5282068.1"/>
    <property type="molecule type" value="Genomic_DNA"/>
</dbReference>
<dbReference type="EMBL" id="CAVNYO010000110">
    <property type="protein sequence ID" value="CAK5266711.1"/>
    <property type="molecule type" value="Genomic_DNA"/>
</dbReference>
<gene>
    <name evidence="2" type="ORF">MYCIT1_LOCUS33514</name>
    <name evidence="1" type="ORF">MYCIT1_LOCUS8620</name>
</gene>
<comment type="caution">
    <text evidence="2">The sequence shown here is derived from an EMBL/GenBank/DDBJ whole genome shotgun (WGS) entry which is preliminary data.</text>
</comment>
<dbReference type="AlphaFoldDB" id="A0AAD2K6U4"/>
<organism evidence="2 3">
    <name type="scientific">Mycena citricolor</name>
    <dbReference type="NCBI Taxonomy" id="2018698"/>
    <lineage>
        <taxon>Eukaryota</taxon>
        <taxon>Fungi</taxon>
        <taxon>Dikarya</taxon>
        <taxon>Basidiomycota</taxon>
        <taxon>Agaricomycotina</taxon>
        <taxon>Agaricomycetes</taxon>
        <taxon>Agaricomycetidae</taxon>
        <taxon>Agaricales</taxon>
        <taxon>Marasmiineae</taxon>
        <taxon>Mycenaceae</taxon>
        <taxon>Mycena</taxon>
    </lineage>
</organism>
<name>A0AAD2K6U4_9AGAR</name>
<accession>A0AAD2K6U4</accession>